<dbReference type="InterPro" id="IPR021617">
    <property type="entry name" value="DUF3231"/>
</dbReference>
<gene>
    <name evidence="2" type="ORF">KS419_17190</name>
</gene>
<organism evidence="2 3">
    <name type="scientific">Evansella tamaricis</name>
    <dbReference type="NCBI Taxonomy" id="2069301"/>
    <lineage>
        <taxon>Bacteria</taxon>
        <taxon>Bacillati</taxon>
        <taxon>Bacillota</taxon>
        <taxon>Bacilli</taxon>
        <taxon>Bacillales</taxon>
        <taxon>Bacillaceae</taxon>
        <taxon>Evansella</taxon>
    </lineage>
</organism>
<evidence type="ECO:0000313" key="3">
    <source>
        <dbReference type="Proteomes" id="UP000784880"/>
    </source>
</evidence>
<comment type="caution">
    <text evidence="2">The sequence shown here is derived from an EMBL/GenBank/DDBJ whole genome shotgun (WGS) entry which is preliminary data.</text>
</comment>
<evidence type="ECO:0000256" key="1">
    <source>
        <dbReference type="SAM" id="Phobius"/>
    </source>
</evidence>
<keyword evidence="3" id="KW-1185">Reference proteome</keyword>
<dbReference type="EMBL" id="JAHQCS010000139">
    <property type="protein sequence ID" value="MBU9713466.1"/>
    <property type="molecule type" value="Genomic_DNA"/>
</dbReference>
<dbReference type="Proteomes" id="UP000784880">
    <property type="component" value="Unassembled WGS sequence"/>
</dbReference>
<name>A0ABS6JIJ5_9BACI</name>
<dbReference type="Pfam" id="PF11553">
    <property type="entry name" value="DUF3231"/>
    <property type="match status" value="2"/>
</dbReference>
<keyword evidence="1" id="KW-1133">Transmembrane helix</keyword>
<accession>A0ABS6JIJ5</accession>
<dbReference type="RefSeq" id="WP_217067625.1">
    <property type="nucleotide sequence ID" value="NZ_JAHQCS010000139.1"/>
</dbReference>
<protein>
    <submittedName>
        <fullName evidence="2">DUF3231 family protein</fullName>
    </submittedName>
</protein>
<proteinExistence type="predicted"/>
<reference evidence="2 3" key="1">
    <citation type="submission" date="2021-06" db="EMBL/GenBank/DDBJ databases">
        <title>Bacillus sp. RD4P76, an endophyte from a halophyte.</title>
        <authorList>
            <person name="Sun J.-Q."/>
        </authorList>
    </citation>
    <scope>NUCLEOTIDE SEQUENCE [LARGE SCALE GENOMIC DNA]</scope>
    <source>
        <strain evidence="2 3">CGMCC 1.15917</strain>
    </source>
</reference>
<keyword evidence="1" id="KW-0812">Transmembrane</keyword>
<evidence type="ECO:0000313" key="2">
    <source>
        <dbReference type="EMBL" id="MBU9713466.1"/>
    </source>
</evidence>
<keyword evidence="1" id="KW-0472">Membrane</keyword>
<sequence>MSMKNPISVSEVGTLWLMYQQKTLILRVLEYFLEKSDDQQAKNIMGGLWQNLDFYVKEIESLFEKEGITVPVGFTKGDVNLESPKLFDNGFDIMFVRVLKELSLGMYTINLNMAYRKDIISLYESLTTMSNSVYKIATTYLLDRGILVTPPNVPPPKGNDYIERKNYLNGFHPFGQPRSLSDIEVGILHHGIETNNIGFQLISGFAQCAEDKSIRKYFIKGKELAKKQIKIFEEILQKNDTPLSVTSGGNVTSSQMAPFSEKLMMYLVYLLNGFGLVGSSFGTIFSLRNDLSMKSALIAKDIFVYANDGVEIMIKKGWLEEPPQTPDIR</sequence>
<feature type="transmembrane region" description="Helical" evidence="1">
    <location>
        <begin position="263"/>
        <end position="287"/>
    </location>
</feature>